<dbReference type="GO" id="GO:0008832">
    <property type="term" value="F:dGTPase activity"/>
    <property type="evidence" value="ECO:0007669"/>
    <property type="project" value="TreeGrafter"/>
</dbReference>
<organism evidence="2 3">
    <name type="scientific">Terrisporobacter muris</name>
    <dbReference type="NCBI Taxonomy" id="2963284"/>
    <lineage>
        <taxon>Bacteria</taxon>
        <taxon>Bacillati</taxon>
        <taxon>Bacillota</taxon>
        <taxon>Clostridia</taxon>
        <taxon>Peptostreptococcales</taxon>
        <taxon>Peptostreptococcaceae</taxon>
        <taxon>Terrisporobacter</taxon>
    </lineage>
</organism>
<dbReference type="InterPro" id="IPR003607">
    <property type="entry name" value="HD/PDEase_dom"/>
</dbReference>
<feature type="domain" description="HD/PDEase" evidence="1">
    <location>
        <begin position="48"/>
        <end position="164"/>
    </location>
</feature>
<gene>
    <name evidence="2" type="ORF">NSA58_06170</name>
</gene>
<dbReference type="GO" id="GO:0006203">
    <property type="term" value="P:dGTP catabolic process"/>
    <property type="evidence" value="ECO:0007669"/>
    <property type="project" value="TreeGrafter"/>
</dbReference>
<dbReference type="InterPro" id="IPR006674">
    <property type="entry name" value="HD_domain"/>
</dbReference>
<dbReference type="Pfam" id="PF01966">
    <property type="entry name" value="HD"/>
    <property type="match status" value="1"/>
</dbReference>
<protein>
    <submittedName>
        <fullName evidence="2">HD domain-containing protein</fullName>
    </submittedName>
</protein>
<reference evidence="2" key="1">
    <citation type="submission" date="2022-07" db="EMBL/GenBank/DDBJ databases">
        <title>Enhanced cultured diversity of the mouse gut microbiota enables custom-made synthetic communities.</title>
        <authorList>
            <person name="Afrizal A."/>
        </authorList>
    </citation>
    <scope>NUCLEOTIDE SEQUENCE</scope>
    <source>
        <strain evidence="2">DSM 29186</strain>
    </source>
</reference>
<comment type="caution">
    <text evidence="2">The sequence shown here is derived from an EMBL/GenBank/DDBJ whole genome shotgun (WGS) entry which is preliminary data.</text>
</comment>
<dbReference type="PANTHER" id="PTHR11373:SF41">
    <property type="entry name" value="METAL-DEPENDENT PHOSPHOHYDROLASE"/>
    <property type="match status" value="1"/>
</dbReference>
<dbReference type="Gene3D" id="1.10.3210.10">
    <property type="entry name" value="Hypothetical protein af1432"/>
    <property type="match status" value="1"/>
</dbReference>
<dbReference type="Proteomes" id="UP001140817">
    <property type="component" value="Unassembled WGS sequence"/>
</dbReference>
<dbReference type="EMBL" id="JANKBY010000051">
    <property type="protein sequence ID" value="MCR1822370.1"/>
    <property type="molecule type" value="Genomic_DNA"/>
</dbReference>
<proteinExistence type="predicted"/>
<dbReference type="SUPFAM" id="SSF109604">
    <property type="entry name" value="HD-domain/PDEase-like"/>
    <property type="match status" value="1"/>
</dbReference>
<dbReference type="PANTHER" id="PTHR11373">
    <property type="entry name" value="DEOXYNUCLEOSIDE TRIPHOSPHATE TRIPHOSPHOHYDROLASE"/>
    <property type="match status" value="1"/>
</dbReference>
<evidence type="ECO:0000313" key="2">
    <source>
        <dbReference type="EMBL" id="MCR1822370.1"/>
    </source>
</evidence>
<dbReference type="AlphaFoldDB" id="A0A9X2MAL4"/>
<dbReference type="CDD" id="cd00077">
    <property type="entry name" value="HDc"/>
    <property type="match status" value="1"/>
</dbReference>
<name>A0A9X2MAL4_9FIRM</name>
<sequence length="332" mass="38317">MSLIDIYSKDFPIFIEELINTPEFKRLNNIGMNCGCEYTNFPIFSEGKNYTRYNHSIGVALIIWHFTKDIKQSIAGLLHDISSPVFAHVIDFLNGDHENQESTEEKTEEIIANSAEIQTILKKYSLTTEDVKNYHMYPIADNDSPLLSADRLEYTLGNAFYYGFKSIDEIKGMYNDLVVSKNESGEDEISFSTLEQAIKFTSVCIENSKVYTCNADRFSMQYLADLLKLAVDKKLINMDDLYTVEDKIIEKLQEDEELKSKWNDFRNLSQIFTSKEKPNNGYWVNIPAKRRYINPQVVSKGRVSDLSEEVSKDIDDFLNVDFNIWLSGKKSH</sequence>
<evidence type="ECO:0000313" key="3">
    <source>
        <dbReference type="Proteomes" id="UP001140817"/>
    </source>
</evidence>
<accession>A0A9X2MAL4</accession>
<evidence type="ECO:0000259" key="1">
    <source>
        <dbReference type="SMART" id="SM00471"/>
    </source>
</evidence>
<dbReference type="InterPro" id="IPR050135">
    <property type="entry name" value="dGTPase-like"/>
</dbReference>
<keyword evidence="3" id="KW-1185">Reference proteome</keyword>
<dbReference type="SMART" id="SM00471">
    <property type="entry name" value="HDc"/>
    <property type="match status" value="1"/>
</dbReference>
<dbReference type="RefSeq" id="WP_079764696.1">
    <property type="nucleotide sequence ID" value="NZ_JANKBY010000051.1"/>
</dbReference>